<keyword evidence="10" id="KW-0961">Cell wall biogenesis/degradation</keyword>
<evidence type="ECO:0000256" key="7">
    <source>
        <dbReference type="ARBA" id="ARBA00022984"/>
    </source>
</evidence>
<dbReference type="RefSeq" id="WP_146811379.1">
    <property type="nucleotide sequence ID" value="NZ_BJXX01000154.1"/>
</dbReference>
<dbReference type="OrthoDB" id="9770103at2"/>
<dbReference type="GO" id="GO:0009252">
    <property type="term" value="P:peptidoglycan biosynthetic process"/>
    <property type="evidence" value="ECO:0007669"/>
    <property type="project" value="UniProtKB-KW"/>
</dbReference>
<dbReference type="GO" id="GO:0008360">
    <property type="term" value="P:regulation of cell shape"/>
    <property type="evidence" value="ECO:0007669"/>
    <property type="project" value="UniProtKB-KW"/>
</dbReference>
<dbReference type="InterPro" id="IPR050515">
    <property type="entry name" value="Beta-lactam/transpept"/>
</dbReference>
<evidence type="ECO:0000256" key="11">
    <source>
        <dbReference type="SAM" id="MobiDB-lite"/>
    </source>
</evidence>
<dbReference type="GO" id="GO:0005886">
    <property type="term" value="C:plasma membrane"/>
    <property type="evidence" value="ECO:0007669"/>
    <property type="project" value="UniProtKB-SubCell"/>
</dbReference>
<dbReference type="PANTHER" id="PTHR30627:SF2">
    <property type="entry name" value="PEPTIDOGLYCAN D,D-TRANSPEPTIDASE MRDA"/>
    <property type="match status" value="1"/>
</dbReference>
<dbReference type="Pfam" id="PF00905">
    <property type="entry name" value="Transpeptidase"/>
    <property type="match status" value="1"/>
</dbReference>
<dbReference type="Gene3D" id="3.40.710.10">
    <property type="entry name" value="DD-peptidase/beta-lactamase superfamily"/>
    <property type="match status" value="1"/>
</dbReference>
<feature type="domain" description="Penicillin-binding protein dimerisation" evidence="14">
    <location>
        <begin position="62"/>
        <end position="253"/>
    </location>
</feature>
<keyword evidence="7" id="KW-0573">Peptidoglycan synthesis</keyword>
<evidence type="ECO:0000313" key="16">
    <source>
        <dbReference type="Proteomes" id="UP000321157"/>
    </source>
</evidence>
<evidence type="ECO:0000259" key="14">
    <source>
        <dbReference type="Pfam" id="PF03717"/>
    </source>
</evidence>
<sequence>MFKHEERENERAKQIFRRLNFLLILIFLVFALIIFRLSYIQVVKGEEYTVKASRKSDQKVAIPAMRGNIYDRNGNLIVHSRGSFAAVFREQDDMDKEHFIAVATKLEKTLSGTTKEGLLEKMDVGLQYKNGQVVKVPRMTSKFLEKDLKYDLTQQEIAYLAEHRTELKGVTVVTKPIREYDKKQVAVQAVGYVRPFNVADNQGIEFYRQQKDFYLPNQMVGYDGIERSYEEELRGENGYRIYQVAADQSIVRQIAEVPPKPGNNLYLSVDQRVQLETSMFIKNFLPKLRATGKNVGSAKNVYVVAMEVKTGKIVAMVSYPEYDPNIWAAGPDLKTYEKNQFSFTNGTIRSAPHDVRPKTGNAAVMENYKHPASIVPAGSVVKPSTVLMGLAEGVIYPGQYWSDPGAYRYGGASDVIRNDSGHNYGSLNPQIAIQKSSNTYMAYVGHQLSRKHKKNSVPVLQKYLHAFGLGVKTGVDLPGESSGGEDFLTMNKKYGPLAAMVQSSFGQQGRYTTMQLAQYAATIANKGVRLKPQVVDRIVDSKGKTIRALKPEVLNKLDVPDSYWNIVHRGMVMVTQPGGTANRVFAGFPYSVAAKTGTSQQDIYVPDSIDFSKKVNWHKYREINNGVFISFAPADNPKLAVAVVVPEGGYGSGSAGQVARAVYDIYEKYIGLGPTDKPYNPATAVPGGIDAKKEKKAGAGEQVQKESRSQR</sequence>
<dbReference type="PANTHER" id="PTHR30627">
    <property type="entry name" value="PEPTIDOGLYCAN D,D-TRANSPEPTIDASE"/>
    <property type="match status" value="1"/>
</dbReference>
<evidence type="ECO:0000256" key="10">
    <source>
        <dbReference type="ARBA" id="ARBA00023316"/>
    </source>
</evidence>
<dbReference type="InterPro" id="IPR012338">
    <property type="entry name" value="Beta-lactam/transpept-like"/>
</dbReference>
<feature type="region of interest" description="Disordered" evidence="11">
    <location>
        <begin position="676"/>
        <end position="711"/>
    </location>
</feature>
<evidence type="ECO:0000256" key="5">
    <source>
        <dbReference type="ARBA" id="ARBA00022692"/>
    </source>
</evidence>
<feature type="transmembrane region" description="Helical" evidence="12">
    <location>
        <begin position="21"/>
        <end position="39"/>
    </location>
</feature>
<dbReference type="InterPro" id="IPR036138">
    <property type="entry name" value="PBP_dimer_sf"/>
</dbReference>
<dbReference type="Gene3D" id="1.10.10.1230">
    <property type="entry name" value="Penicillin-binding protein, N-terminal non-catalytic domain, head sub-domain"/>
    <property type="match status" value="1"/>
</dbReference>
<keyword evidence="4" id="KW-1003">Cell membrane</keyword>
<evidence type="ECO:0000256" key="9">
    <source>
        <dbReference type="ARBA" id="ARBA00023136"/>
    </source>
</evidence>
<proteinExistence type="inferred from homology"/>
<keyword evidence="5 12" id="KW-0812">Transmembrane</keyword>
<dbReference type="Gene3D" id="3.90.1310.10">
    <property type="entry name" value="Penicillin-binding protein 2a (Domain 2)"/>
    <property type="match status" value="2"/>
</dbReference>
<dbReference type="SUPFAM" id="SSF56519">
    <property type="entry name" value="Penicillin binding protein dimerisation domain"/>
    <property type="match status" value="1"/>
</dbReference>
<dbReference type="Pfam" id="PF03717">
    <property type="entry name" value="PBP_dimer"/>
    <property type="match status" value="1"/>
</dbReference>
<dbReference type="InterPro" id="IPR005311">
    <property type="entry name" value="PBP_dimer"/>
</dbReference>
<dbReference type="GO" id="GO:0071972">
    <property type="term" value="F:peptidoglycan L,D-transpeptidase activity"/>
    <property type="evidence" value="ECO:0007669"/>
    <property type="project" value="TreeGrafter"/>
</dbReference>
<evidence type="ECO:0000256" key="6">
    <source>
        <dbReference type="ARBA" id="ARBA00022960"/>
    </source>
</evidence>
<dbReference type="EMBL" id="BJXX01000154">
    <property type="protein sequence ID" value="GEN35870.1"/>
    <property type="molecule type" value="Genomic_DNA"/>
</dbReference>
<dbReference type="InterPro" id="IPR001460">
    <property type="entry name" value="PCN-bd_Tpept"/>
</dbReference>
<dbReference type="GO" id="GO:0071555">
    <property type="term" value="P:cell wall organization"/>
    <property type="evidence" value="ECO:0007669"/>
    <property type="project" value="UniProtKB-KW"/>
</dbReference>
<comment type="caution">
    <text evidence="15">The sequence shown here is derived from an EMBL/GenBank/DDBJ whole genome shotgun (WGS) entry which is preliminary data.</text>
</comment>
<protein>
    <submittedName>
        <fullName evidence="15">Penicillin-binding protein 2</fullName>
    </submittedName>
</protein>
<dbReference type="AlphaFoldDB" id="A0A511VAB2"/>
<evidence type="ECO:0000256" key="8">
    <source>
        <dbReference type="ARBA" id="ARBA00022989"/>
    </source>
</evidence>
<feature type="domain" description="Penicillin-binding protein transpeptidase" evidence="13">
    <location>
        <begin position="302"/>
        <end position="663"/>
    </location>
</feature>
<evidence type="ECO:0000259" key="13">
    <source>
        <dbReference type="Pfam" id="PF00905"/>
    </source>
</evidence>
<keyword evidence="6" id="KW-0133">Cell shape</keyword>
<dbReference type="GO" id="GO:0008658">
    <property type="term" value="F:penicillin binding"/>
    <property type="evidence" value="ECO:0007669"/>
    <property type="project" value="InterPro"/>
</dbReference>
<reference evidence="15 16" key="1">
    <citation type="submission" date="2019-07" db="EMBL/GenBank/DDBJ databases">
        <title>Whole genome shotgun sequence of Aneurinibacillus danicus NBRC 102444.</title>
        <authorList>
            <person name="Hosoyama A."/>
            <person name="Uohara A."/>
            <person name="Ohji S."/>
            <person name="Ichikawa N."/>
        </authorList>
    </citation>
    <scope>NUCLEOTIDE SEQUENCE [LARGE SCALE GENOMIC DNA]</scope>
    <source>
        <strain evidence="15 16">NBRC 102444</strain>
    </source>
</reference>
<evidence type="ECO:0000256" key="4">
    <source>
        <dbReference type="ARBA" id="ARBA00022475"/>
    </source>
</evidence>
<gene>
    <name evidence="15" type="primary">pbpA_2</name>
    <name evidence="15" type="ORF">ADA01nite_33300</name>
</gene>
<keyword evidence="8 12" id="KW-1133">Transmembrane helix</keyword>
<evidence type="ECO:0000256" key="2">
    <source>
        <dbReference type="ARBA" id="ARBA00004236"/>
    </source>
</evidence>
<accession>A0A511VAB2</accession>
<feature type="compositionally biased region" description="Basic and acidic residues" evidence="11">
    <location>
        <begin position="690"/>
        <end position="711"/>
    </location>
</feature>
<evidence type="ECO:0000256" key="12">
    <source>
        <dbReference type="SAM" id="Phobius"/>
    </source>
</evidence>
<keyword evidence="9 12" id="KW-0472">Membrane</keyword>
<evidence type="ECO:0000313" key="15">
    <source>
        <dbReference type="EMBL" id="GEN35870.1"/>
    </source>
</evidence>
<organism evidence="15 16">
    <name type="scientific">Aneurinibacillus danicus</name>
    <dbReference type="NCBI Taxonomy" id="267746"/>
    <lineage>
        <taxon>Bacteria</taxon>
        <taxon>Bacillati</taxon>
        <taxon>Bacillota</taxon>
        <taxon>Bacilli</taxon>
        <taxon>Bacillales</taxon>
        <taxon>Paenibacillaceae</taxon>
        <taxon>Aneurinibacillus group</taxon>
        <taxon>Aneurinibacillus</taxon>
    </lineage>
</organism>
<name>A0A511VAB2_9BACL</name>
<comment type="similarity">
    <text evidence="3">Belongs to the transpeptidase family.</text>
</comment>
<evidence type="ECO:0000256" key="3">
    <source>
        <dbReference type="ARBA" id="ARBA00007171"/>
    </source>
</evidence>
<keyword evidence="16" id="KW-1185">Reference proteome</keyword>
<dbReference type="Proteomes" id="UP000321157">
    <property type="component" value="Unassembled WGS sequence"/>
</dbReference>
<dbReference type="SUPFAM" id="SSF56601">
    <property type="entry name" value="beta-lactamase/transpeptidase-like"/>
    <property type="match status" value="1"/>
</dbReference>
<comment type="subcellular location">
    <subcellularLocation>
        <location evidence="2">Cell membrane</location>
    </subcellularLocation>
    <subcellularLocation>
        <location evidence="1">Membrane</location>
        <topology evidence="1">Single-pass membrane protein</topology>
    </subcellularLocation>
</comment>
<evidence type="ECO:0000256" key="1">
    <source>
        <dbReference type="ARBA" id="ARBA00004167"/>
    </source>
</evidence>